<dbReference type="GO" id="GO:0016887">
    <property type="term" value="F:ATP hydrolysis activity"/>
    <property type="evidence" value="ECO:0007669"/>
    <property type="project" value="InterPro"/>
</dbReference>
<dbReference type="Pfam" id="PF00004">
    <property type="entry name" value="AAA"/>
    <property type="match status" value="1"/>
</dbReference>
<evidence type="ECO:0000259" key="1">
    <source>
        <dbReference type="SMART" id="SM00382"/>
    </source>
</evidence>
<dbReference type="AlphaFoldDB" id="A0A1M5BF06"/>
<dbReference type="PANTHER" id="PTHR10046">
    <property type="entry name" value="ATP DEPENDENT LON PROTEASE FAMILY MEMBER"/>
    <property type="match status" value="1"/>
</dbReference>
<keyword evidence="3" id="KW-1185">Reference proteome</keyword>
<gene>
    <name evidence="2" type="ORF">SAMN05444279_13813</name>
</gene>
<protein>
    <submittedName>
        <fullName evidence="2">ATPase family associated with various cellular activities (AAA)</fullName>
    </submittedName>
</protein>
<dbReference type="RefSeq" id="WP_149777372.1">
    <property type="nucleotide sequence ID" value="NZ_FQVK01000038.1"/>
</dbReference>
<evidence type="ECO:0000313" key="2">
    <source>
        <dbReference type="EMBL" id="SHF41026.1"/>
    </source>
</evidence>
<sequence length="375" mass="41904">MSIDRRTRAPRRDQVPLHIVAARFDLETSPYKIEQKLTAFLRQLRWKALGFDLEYFHAAREADDWSEELRACSPSHHDDNKIRRRAKALADRRMRVSGLGHLDKDALEKLRGLSDGVQVVRLPSEHRADEIAATLHDEMPWMAQPTTLAWRAMRESVRSGATALRLPPMLLDGPPGVGKSHWARRLAELIGTPSDLIDAANEPAGFAVVGSQKGWANAQPGRLVELILREHAGNPVMVVDEIDKVGDVRSNKGMSYALTNALLPLLEPLSAQAWSCPFFRVRFDMRWISWILTSNNRRNVPAPLLSRCRVVDVPPLSGADLAHFARREGSARGLSEDVIATLAEMLENSSCRLDLRAVIKLIDGLCALENSPRAH</sequence>
<organism evidence="2 3">
    <name type="scientific">Ruegeria intermedia</name>
    <dbReference type="NCBI Taxonomy" id="996115"/>
    <lineage>
        <taxon>Bacteria</taxon>
        <taxon>Pseudomonadati</taxon>
        <taxon>Pseudomonadota</taxon>
        <taxon>Alphaproteobacteria</taxon>
        <taxon>Rhodobacterales</taxon>
        <taxon>Roseobacteraceae</taxon>
        <taxon>Ruegeria</taxon>
    </lineage>
</organism>
<reference evidence="2 3" key="1">
    <citation type="submission" date="2016-11" db="EMBL/GenBank/DDBJ databases">
        <authorList>
            <person name="Varghese N."/>
            <person name="Submissions S."/>
        </authorList>
    </citation>
    <scope>NUCLEOTIDE SEQUENCE [LARGE SCALE GENOMIC DNA]</scope>
    <source>
        <strain evidence="2 3">DSM 29341</strain>
    </source>
</reference>
<dbReference type="InterPro" id="IPR003959">
    <property type="entry name" value="ATPase_AAA_core"/>
</dbReference>
<feature type="domain" description="AAA+ ATPase" evidence="1">
    <location>
        <begin position="165"/>
        <end position="317"/>
    </location>
</feature>
<dbReference type="SUPFAM" id="SSF52540">
    <property type="entry name" value="P-loop containing nucleoside triphosphate hydrolases"/>
    <property type="match status" value="1"/>
</dbReference>
<dbReference type="Proteomes" id="UP000325134">
    <property type="component" value="Unassembled WGS sequence"/>
</dbReference>
<dbReference type="Gene3D" id="3.40.50.300">
    <property type="entry name" value="P-loop containing nucleotide triphosphate hydrolases"/>
    <property type="match status" value="1"/>
</dbReference>
<dbReference type="InterPro" id="IPR027065">
    <property type="entry name" value="Lon_Prtase"/>
</dbReference>
<dbReference type="GO" id="GO:0005524">
    <property type="term" value="F:ATP binding"/>
    <property type="evidence" value="ECO:0007669"/>
    <property type="project" value="InterPro"/>
</dbReference>
<dbReference type="EMBL" id="FQVK01000038">
    <property type="protein sequence ID" value="SHF41026.1"/>
    <property type="molecule type" value="Genomic_DNA"/>
</dbReference>
<evidence type="ECO:0000313" key="3">
    <source>
        <dbReference type="Proteomes" id="UP000325134"/>
    </source>
</evidence>
<dbReference type="InterPro" id="IPR003593">
    <property type="entry name" value="AAA+_ATPase"/>
</dbReference>
<proteinExistence type="predicted"/>
<dbReference type="GO" id="GO:0004252">
    <property type="term" value="F:serine-type endopeptidase activity"/>
    <property type="evidence" value="ECO:0007669"/>
    <property type="project" value="InterPro"/>
</dbReference>
<dbReference type="OrthoDB" id="5297432at2"/>
<dbReference type="InterPro" id="IPR027417">
    <property type="entry name" value="P-loop_NTPase"/>
</dbReference>
<name>A0A1M5BF06_9RHOB</name>
<dbReference type="SMART" id="SM00382">
    <property type="entry name" value="AAA"/>
    <property type="match status" value="1"/>
</dbReference>
<dbReference type="GO" id="GO:0004176">
    <property type="term" value="F:ATP-dependent peptidase activity"/>
    <property type="evidence" value="ECO:0007669"/>
    <property type="project" value="InterPro"/>
</dbReference>
<accession>A0A1M5BF06</accession>
<dbReference type="GO" id="GO:0030163">
    <property type="term" value="P:protein catabolic process"/>
    <property type="evidence" value="ECO:0007669"/>
    <property type="project" value="InterPro"/>
</dbReference>